<feature type="region of interest" description="Disordered" evidence="1">
    <location>
        <begin position="47"/>
        <end position="73"/>
    </location>
</feature>
<comment type="caution">
    <text evidence="3">The sequence shown here is derived from an EMBL/GenBank/DDBJ whole genome shotgun (WGS) entry which is preliminary data.</text>
</comment>
<feature type="domain" description="AAA+ ATPase" evidence="2">
    <location>
        <begin position="507"/>
        <end position="733"/>
    </location>
</feature>
<dbReference type="FunFam" id="3.40.50.300:FF:000846">
    <property type="entry name" value="ATPase family AAA domain-containing protein 5"/>
    <property type="match status" value="1"/>
</dbReference>
<dbReference type="Pfam" id="PF00004">
    <property type="entry name" value="AAA"/>
    <property type="match status" value="1"/>
</dbReference>
<dbReference type="GO" id="GO:0005524">
    <property type="term" value="F:ATP binding"/>
    <property type="evidence" value="ECO:0007669"/>
    <property type="project" value="InterPro"/>
</dbReference>
<feature type="compositionally biased region" description="Polar residues" evidence="1">
    <location>
        <begin position="913"/>
        <end position="928"/>
    </location>
</feature>
<dbReference type="PANTHER" id="PTHR23389">
    <property type="entry name" value="CHROMOSOME TRANSMISSION FIDELITY FACTOR 18"/>
    <property type="match status" value="1"/>
</dbReference>
<protein>
    <submittedName>
        <fullName evidence="3">ATAD5 protein</fullName>
    </submittedName>
</protein>
<dbReference type="GO" id="GO:0003677">
    <property type="term" value="F:DNA binding"/>
    <property type="evidence" value="ECO:0007669"/>
    <property type="project" value="TreeGrafter"/>
</dbReference>
<feature type="region of interest" description="Disordered" evidence="1">
    <location>
        <begin position="471"/>
        <end position="498"/>
    </location>
</feature>
<feature type="region of interest" description="Disordered" evidence="1">
    <location>
        <begin position="628"/>
        <end position="654"/>
    </location>
</feature>
<feature type="region of interest" description="Disordered" evidence="1">
    <location>
        <begin position="362"/>
        <end position="429"/>
    </location>
</feature>
<dbReference type="InterPro" id="IPR027417">
    <property type="entry name" value="P-loop_NTPase"/>
</dbReference>
<evidence type="ECO:0000313" key="3">
    <source>
        <dbReference type="EMBL" id="NWX36587.1"/>
    </source>
</evidence>
<feature type="compositionally biased region" description="Basic and acidic residues" evidence="1">
    <location>
        <begin position="629"/>
        <end position="641"/>
    </location>
</feature>
<name>A0A7K6VNU2_9PASS</name>
<feature type="region of interest" description="Disordered" evidence="1">
    <location>
        <begin position="587"/>
        <end position="613"/>
    </location>
</feature>
<dbReference type="AlphaFoldDB" id="A0A7K6VNU2"/>
<sequence>PLVTSTPKACRQSCKKSSMYRAEVITVPFDGNSPIRMRFTRIKVATKSNKAEAMKNEESRSKNTKKNSTCKNLSKAKQLIEKAKAIQQNRSKVGEDSAAPVRRSSRQRALAEKKKLEESDDSIIILDSSVNSVTTTEQSGKEKKLRSLNDVLGKKSKNLKAAKNSNGKLGYLSSCPSKNAQNSADEPVVIFDESSQDTSENSQDDDQFRAKREFLMSGLPESLKRQIAKKAAAMEAYSLASSSFKTVVHVQQKDDCSPMWKLQSPSCPLLSKLRELSTEDTNVTKITLSLGEFSTVNSKRTGNCSTPVVSHRPAFPDAFKKDLLDEIVSSNSQFPVRKYYSKFLKKQTERLALENSTQAGTANLDIIEKHPDNWKETKRKRKETEDRKSKRRKQLEGTGTEMKSRTQKPDGVTEDTGCLSDPSAPPGVEKEDMLWTEKYQPQDSSELVGNKKEIERLHSWLKEWKKRADLEEKRNQKREKEEKEQEDSSSSLDFKDSKSDIEEETTLCNTVLITGPPGVGKTAAVYACAQELGFKIFEVNASCQRSGRQILSQLKEATQSHQVDKKGVNAHKPCFFNSCSTGKSPKKMCSPKKVISPRKPPLSPKGAGLKRSLPPKTLANYFKISTKRKGNDGEATSEEKNGGNTQNSLEVKKDAQIKSINKEEGGEHNRKSATSLILFEEVDIIFDEDAGFLSAIKTFMATAKRPVILTTNDPTFSLMFDGYFEEINFKTPSLINSVSYLQALCLAENLRTDVKDLAALLTTNNCDIRQSVLYLQFWVKSGGGCLKEKSLAPQEETRKADNVIHPAKSNDSKVDFSQADAAHLQEFPKCDTGCVETLLGLKNILLPSEDLFTFLQHKITTMEEWNKLMQLLTEFQMKHVDFVYSNLELILPLPVQVLSNQSEASKSILERTTVGSSKNRSAKGSCSGKSRPGKMSKKTKTQKRLEILDDSDLFDPELNYSAEFITLPSDSPKSCAEMNKKESKLLVHKEQKEVKTKTSANERRSAVGFECLNSLTEFVENMSFLDCCVSTNTREPLEFSNNEEFHWTNAKIRNGLCDEFSIENTDWWSSQSCSEIKAAIEALSFTKSSVNISQNLESFLSTSKTPESDQLKGLTLPVSDARNCVSFSQSADSSTHKKAQKRLDVIKTVFSRSPLNLGNKQASILEYLPTLRSICRSEMLKEQGKTKRRFLHYLEGIHLEIPRQMINGLSLDFP</sequence>
<feature type="compositionally biased region" description="Basic residues" evidence="1">
    <location>
        <begin position="931"/>
        <end position="942"/>
    </location>
</feature>
<evidence type="ECO:0000313" key="4">
    <source>
        <dbReference type="Proteomes" id="UP000579558"/>
    </source>
</evidence>
<feature type="non-terminal residue" evidence="3">
    <location>
        <position position="1"/>
    </location>
</feature>
<feature type="compositionally biased region" description="Basic and acidic residues" evidence="1">
    <location>
        <begin position="471"/>
        <end position="483"/>
    </location>
</feature>
<dbReference type="CDD" id="cd00009">
    <property type="entry name" value="AAA"/>
    <property type="match status" value="1"/>
</dbReference>
<feature type="non-terminal residue" evidence="3">
    <location>
        <position position="1214"/>
    </location>
</feature>
<dbReference type="Proteomes" id="UP000579558">
    <property type="component" value="Unassembled WGS sequence"/>
</dbReference>
<dbReference type="SMART" id="SM00382">
    <property type="entry name" value="AAA"/>
    <property type="match status" value="1"/>
</dbReference>
<dbReference type="InterPro" id="IPR003593">
    <property type="entry name" value="AAA+_ATPase"/>
</dbReference>
<feature type="region of interest" description="Disordered" evidence="1">
    <location>
        <begin position="86"/>
        <end position="114"/>
    </location>
</feature>
<proteinExistence type="predicted"/>
<evidence type="ECO:0000259" key="2">
    <source>
        <dbReference type="SMART" id="SM00382"/>
    </source>
</evidence>
<dbReference type="Gene3D" id="3.40.50.300">
    <property type="entry name" value="P-loop containing nucleotide triphosphate hydrolases"/>
    <property type="match status" value="2"/>
</dbReference>
<accession>A0A7K6VNU2</accession>
<evidence type="ECO:0000256" key="1">
    <source>
        <dbReference type="SAM" id="MobiDB-lite"/>
    </source>
</evidence>
<dbReference type="OrthoDB" id="9996895at2759"/>
<feature type="region of interest" description="Disordered" evidence="1">
    <location>
        <begin position="910"/>
        <end position="942"/>
    </location>
</feature>
<dbReference type="InterPro" id="IPR003959">
    <property type="entry name" value="ATPase_AAA_core"/>
</dbReference>
<feature type="compositionally biased region" description="Basic and acidic residues" evidence="1">
    <location>
        <begin position="366"/>
        <end position="388"/>
    </location>
</feature>
<gene>
    <name evidence="3" type="primary">Atad5</name>
    <name evidence="3" type="ORF">NOTCIN_R11730</name>
</gene>
<dbReference type="SUPFAM" id="SSF52540">
    <property type="entry name" value="P-loop containing nucleoside triphosphate hydrolases"/>
    <property type="match status" value="1"/>
</dbReference>
<reference evidence="3 4" key="1">
    <citation type="submission" date="2019-09" db="EMBL/GenBank/DDBJ databases">
        <title>Bird 10,000 Genomes (B10K) Project - Family phase.</title>
        <authorList>
            <person name="Zhang G."/>
        </authorList>
    </citation>
    <scope>NUCLEOTIDE SEQUENCE [LARGE SCALE GENOMIC DNA]</scope>
    <source>
        <strain evidence="3">B10K-DU-029-75</strain>
    </source>
</reference>
<dbReference type="GO" id="GO:0005634">
    <property type="term" value="C:nucleus"/>
    <property type="evidence" value="ECO:0007669"/>
    <property type="project" value="TreeGrafter"/>
</dbReference>
<keyword evidence="4" id="KW-1185">Reference proteome</keyword>
<dbReference type="GO" id="GO:0061860">
    <property type="term" value="F:DNA clamp unloader activity"/>
    <property type="evidence" value="ECO:0007669"/>
    <property type="project" value="TreeGrafter"/>
</dbReference>
<dbReference type="EMBL" id="VZRX01021023">
    <property type="protein sequence ID" value="NWX36587.1"/>
    <property type="molecule type" value="Genomic_DNA"/>
</dbReference>
<dbReference type="PANTHER" id="PTHR23389:SF21">
    <property type="entry name" value="ATPASE FAMILY AAA DOMAIN-CONTAINING PROTEIN 5"/>
    <property type="match status" value="1"/>
</dbReference>
<dbReference type="GO" id="GO:0016887">
    <property type="term" value="F:ATP hydrolysis activity"/>
    <property type="evidence" value="ECO:0007669"/>
    <property type="project" value="InterPro"/>
</dbReference>
<feature type="compositionally biased region" description="Basic and acidic residues" evidence="1">
    <location>
        <begin position="49"/>
        <end position="61"/>
    </location>
</feature>
<organism evidence="3 4">
    <name type="scientific">Notiomystis cincta</name>
    <dbReference type="NCBI Taxonomy" id="366454"/>
    <lineage>
        <taxon>Eukaryota</taxon>
        <taxon>Metazoa</taxon>
        <taxon>Chordata</taxon>
        <taxon>Craniata</taxon>
        <taxon>Vertebrata</taxon>
        <taxon>Euteleostomi</taxon>
        <taxon>Archelosauria</taxon>
        <taxon>Archosauria</taxon>
        <taxon>Dinosauria</taxon>
        <taxon>Saurischia</taxon>
        <taxon>Theropoda</taxon>
        <taxon>Coelurosauria</taxon>
        <taxon>Aves</taxon>
        <taxon>Neognathae</taxon>
        <taxon>Neoaves</taxon>
        <taxon>Telluraves</taxon>
        <taxon>Australaves</taxon>
        <taxon>Passeriformes</taxon>
        <taxon>Notiomystidae</taxon>
        <taxon>Notiomystis</taxon>
    </lineage>
</organism>